<dbReference type="OrthoDB" id="442947at2759"/>
<dbReference type="SUPFAM" id="SSF54791">
    <property type="entry name" value="Eukaryotic type KH-domain (KH-domain type I)"/>
    <property type="match status" value="2"/>
</dbReference>
<gene>
    <name evidence="5" type="ORF">JKP88DRAFT_347756</name>
</gene>
<feature type="compositionally biased region" description="Low complexity" evidence="3">
    <location>
        <begin position="646"/>
        <end position="656"/>
    </location>
</feature>
<feature type="compositionally biased region" description="Gly residues" evidence="3">
    <location>
        <begin position="657"/>
        <end position="673"/>
    </location>
</feature>
<dbReference type="InterPro" id="IPR004088">
    <property type="entry name" value="KH_dom_type_1"/>
</dbReference>
<feature type="compositionally biased region" description="Low complexity" evidence="3">
    <location>
        <begin position="91"/>
        <end position="116"/>
    </location>
</feature>
<keyword evidence="1" id="KW-0677">Repeat</keyword>
<feature type="region of interest" description="Disordered" evidence="3">
    <location>
        <begin position="246"/>
        <end position="273"/>
    </location>
</feature>
<feature type="region of interest" description="Disordered" evidence="3">
    <location>
        <begin position="1"/>
        <end position="156"/>
    </location>
</feature>
<dbReference type="Proteomes" id="UP000664859">
    <property type="component" value="Unassembled WGS sequence"/>
</dbReference>
<dbReference type="SMART" id="SM00322">
    <property type="entry name" value="KH"/>
    <property type="match status" value="2"/>
</dbReference>
<sequence>MHQAQQQQVGGGEAPEAVMAQPQQQAEGLQAFWNPSARLSPSTSADDASGGGHRLPPHHLQQQQQQQQQQRHHHQPHQQQQQQWVGYASEQQAQQHQAQQHHQLQHNLYLQYHQPQQMPPPPMGPPLQQQQPQQQPGGPLLRPHQQKQEQQHRGWPAKIGGMISHRGGNGKGRMASASPGTVFSRFGNRKVDNGGGGGAGYEHRAITASVSADSLHAGMAGLSLGGGSGLAAGYAPPPIYAQHSFPGTFGAPLAPPPQPQPPSTAHLGSAAPSTTTSSSIIGVGGIPLTFSAEAMSRVLIPNAKIGAVIGKGGAIVKHIRECSGARVTISDAGDDAGWAGGGGPGGGERLLHIIGSFFAVVTAFGAILAHAETPSNGDPLPGLAALVASGMLSGEATSAAALEAALPLPPSGFRMLISSAKAGALIGRAGATIKAIRDASGARIDISSHLAGGLPVPPGGAPPGGGGGGGAPPTPAAIAIALSMDRVVAVSGPFTACVRAHHLIVASRMEPTVLQMMEPNMLQVHPPIPLSLSMPAMSGSNVTSSPTTSGNTTPGYLMSRVGTGSFDGFGNPHVIAHSSSSFEYMDGGGGAAPLPAGAYYALPPGGSQQVEELSNLRGGAPKAEAKAPGGGLYMGGGSSSGGGGAAAAQGKGEAAGAAGGGGGGDGDGDGGGASMRLTVEGGSTLAAAAAAAAVLSHTQARQQRSGITTVCTAQYGCSAAAAAGGGEAGDSRGKVPSGELSDQELERNIADIMHLSGALLEAVDAHGGGSGSNAQLMDPAAPADEQPQDRGQEKGSGGSGGGGSRGGAPLQLSITGTAESVQLAEYLVQTRLARSAAAAAQQQQQPALSPALH</sequence>
<feature type="compositionally biased region" description="Polar residues" evidence="3">
    <location>
        <begin position="37"/>
        <end position="46"/>
    </location>
</feature>
<feature type="compositionally biased region" description="Low complexity" evidence="3">
    <location>
        <begin position="58"/>
        <end position="69"/>
    </location>
</feature>
<dbReference type="PROSITE" id="PS50084">
    <property type="entry name" value="KH_TYPE_1"/>
    <property type="match status" value="2"/>
</dbReference>
<protein>
    <recommendedName>
        <fullName evidence="4">K Homology domain-containing protein</fullName>
    </recommendedName>
</protein>
<proteinExistence type="predicted"/>
<organism evidence="5 6">
    <name type="scientific">Tribonema minus</name>
    <dbReference type="NCBI Taxonomy" id="303371"/>
    <lineage>
        <taxon>Eukaryota</taxon>
        <taxon>Sar</taxon>
        <taxon>Stramenopiles</taxon>
        <taxon>Ochrophyta</taxon>
        <taxon>PX clade</taxon>
        <taxon>Xanthophyceae</taxon>
        <taxon>Tribonematales</taxon>
        <taxon>Tribonemataceae</taxon>
        <taxon>Tribonema</taxon>
    </lineage>
</organism>
<evidence type="ECO:0000256" key="3">
    <source>
        <dbReference type="SAM" id="MobiDB-lite"/>
    </source>
</evidence>
<dbReference type="Gene3D" id="3.30.1370.10">
    <property type="entry name" value="K Homology domain, type 1"/>
    <property type="match status" value="2"/>
</dbReference>
<evidence type="ECO:0000259" key="4">
    <source>
        <dbReference type="SMART" id="SM00322"/>
    </source>
</evidence>
<accession>A0A835Z8V5</accession>
<evidence type="ECO:0000256" key="1">
    <source>
        <dbReference type="ARBA" id="ARBA00022737"/>
    </source>
</evidence>
<reference evidence="5" key="1">
    <citation type="submission" date="2021-02" db="EMBL/GenBank/DDBJ databases">
        <title>First Annotated Genome of the Yellow-green Alga Tribonema minus.</title>
        <authorList>
            <person name="Mahan K.M."/>
        </authorList>
    </citation>
    <scope>NUCLEOTIDE SEQUENCE</scope>
    <source>
        <strain evidence="5">UTEX B ZZ1240</strain>
    </source>
</reference>
<dbReference type="GO" id="GO:0003723">
    <property type="term" value="F:RNA binding"/>
    <property type="evidence" value="ECO:0007669"/>
    <property type="project" value="UniProtKB-UniRule"/>
</dbReference>
<dbReference type="CDD" id="cd00105">
    <property type="entry name" value="KH-I"/>
    <property type="match status" value="1"/>
</dbReference>
<dbReference type="AlphaFoldDB" id="A0A835Z8V5"/>
<feature type="domain" description="K Homology" evidence="4">
    <location>
        <begin position="409"/>
        <end position="509"/>
    </location>
</feature>
<dbReference type="PANTHER" id="PTHR10288">
    <property type="entry name" value="KH DOMAIN CONTAINING RNA BINDING PROTEIN"/>
    <property type="match status" value="1"/>
</dbReference>
<feature type="region of interest" description="Disordered" evidence="3">
    <location>
        <begin position="764"/>
        <end position="813"/>
    </location>
</feature>
<feature type="domain" description="K Homology" evidence="4">
    <location>
        <begin position="292"/>
        <end position="372"/>
    </location>
</feature>
<feature type="region of interest" description="Disordered" evidence="3">
    <location>
        <begin position="834"/>
        <end position="853"/>
    </location>
</feature>
<evidence type="ECO:0000313" key="5">
    <source>
        <dbReference type="EMBL" id="KAG5189150.1"/>
    </source>
</evidence>
<feature type="region of interest" description="Disordered" evidence="3">
    <location>
        <begin position="637"/>
        <end position="675"/>
    </location>
</feature>
<dbReference type="InterPro" id="IPR004087">
    <property type="entry name" value="KH_dom"/>
</dbReference>
<keyword evidence="2" id="KW-0694">RNA-binding</keyword>
<dbReference type="EMBL" id="JAFCMP010000057">
    <property type="protein sequence ID" value="KAG5189150.1"/>
    <property type="molecule type" value="Genomic_DNA"/>
</dbReference>
<dbReference type="InterPro" id="IPR036612">
    <property type="entry name" value="KH_dom_type_1_sf"/>
</dbReference>
<dbReference type="Pfam" id="PF00013">
    <property type="entry name" value="KH_1"/>
    <property type="match status" value="2"/>
</dbReference>
<feature type="compositionally biased region" description="Gly residues" evidence="3">
    <location>
        <begin position="794"/>
        <end position="806"/>
    </location>
</feature>
<evidence type="ECO:0000313" key="6">
    <source>
        <dbReference type="Proteomes" id="UP000664859"/>
    </source>
</evidence>
<comment type="caution">
    <text evidence="5">The sequence shown here is derived from an EMBL/GenBank/DDBJ whole genome shotgun (WGS) entry which is preliminary data.</text>
</comment>
<feature type="compositionally biased region" description="Pro residues" evidence="3">
    <location>
        <begin position="253"/>
        <end position="262"/>
    </location>
</feature>
<name>A0A835Z8V5_9STRA</name>
<feature type="compositionally biased region" description="Low complexity" evidence="3">
    <location>
        <begin position="126"/>
        <end position="143"/>
    </location>
</feature>
<keyword evidence="6" id="KW-1185">Reference proteome</keyword>
<evidence type="ECO:0000256" key="2">
    <source>
        <dbReference type="PROSITE-ProRule" id="PRU00117"/>
    </source>
</evidence>